<dbReference type="InterPro" id="IPR020843">
    <property type="entry name" value="ER"/>
</dbReference>
<dbReference type="InterPro" id="IPR047122">
    <property type="entry name" value="Trans-enoyl_RdTase-like"/>
</dbReference>
<dbReference type="PANTHER" id="PTHR45348:SF2">
    <property type="entry name" value="ZINC-TYPE ALCOHOL DEHYDROGENASE-LIKE PROTEIN C2E1P3.01"/>
    <property type="match status" value="1"/>
</dbReference>
<dbReference type="InterPro" id="IPR013154">
    <property type="entry name" value="ADH-like_N"/>
</dbReference>
<feature type="region of interest" description="Disordered" evidence="3">
    <location>
        <begin position="167"/>
        <end position="189"/>
    </location>
</feature>
<accession>A0AA40DSP5</accession>
<organism evidence="5 6">
    <name type="scientific">Lasiosphaeris hirsuta</name>
    <dbReference type="NCBI Taxonomy" id="260670"/>
    <lineage>
        <taxon>Eukaryota</taxon>
        <taxon>Fungi</taxon>
        <taxon>Dikarya</taxon>
        <taxon>Ascomycota</taxon>
        <taxon>Pezizomycotina</taxon>
        <taxon>Sordariomycetes</taxon>
        <taxon>Sordariomycetidae</taxon>
        <taxon>Sordariales</taxon>
        <taxon>Lasiosphaeriaceae</taxon>
        <taxon>Lasiosphaeris</taxon>
    </lineage>
</organism>
<evidence type="ECO:0000313" key="6">
    <source>
        <dbReference type="Proteomes" id="UP001172102"/>
    </source>
</evidence>
<comment type="caution">
    <text evidence="5">The sequence shown here is derived from an EMBL/GenBank/DDBJ whole genome shotgun (WGS) entry which is preliminary data.</text>
</comment>
<evidence type="ECO:0000256" key="2">
    <source>
        <dbReference type="ARBA" id="ARBA00023002"/>
    </source>
</evidence>
<keyword evidence="6" id="KW-1185">Reference proteome</keyword>
<evidence type="ECO:0000259" key="4">
    <source>
        <dbReference type="SMART" id="SM00829"/>
    </source>
</evidence>
<dbReference type="SUPFAM" id="SSF50129">
    <property type="entry name" value="GroES-like"/>
    <property type="match status" value="1"/>
</dbReference>
<gene>
    <name evidence="5" type="ORF">B0H67DRAFT_555879</name>
</gene>
<name>A0AA40DSP5_9PEZI</name>
<dbReference type="Gene3D" id="3.40.50.720">
    <property type="entry name" value="NAD(P)-binding Rossmann-like Domain"/>
    <property type="match status" value="1"/>
</dbReference>
<evidence type="ECO:0000256" key="1">
    <source>
        <dbReference type="ARBA" id="ARBA00008072"/>
    </source>
</evidence>
<dbReference type="SMART" id="SM00829">
    <property type="entry name" value="PKS_ER"/>
    <property type="match status" value="1"/>
</dbReference>
<feature type="domain" description="Enoyl reductase (ER)" evidence="4">
    <location>
        <begin position="21"/>
        <end position="379"/>
    </location>
</feature>
<dbReference type="Pfam" id="PF13602">
    <property type="entry name" value="ADH_zinc_N_2"/>
    <property type="match status" value="1"/>
</dbReference>
<dbReference type="Proteomes" id="UP001172102">
    <property type="component" value="Unassembled WGS sequence"/>
</dbReference>
<evidence type="ECO:0000313" key="5">
    <source>
        <dbReference type="EMBL" id="KAK0711996.1"/>
    </source>
</evidence>
<dbReference type="AlphaFoldDB" id="A0AA40DSP5"/>
<protein>
    <submittedName>
        <fullName evidence="5">Chaperonin 10-like protein</fullName>
    </submittedName>
</protein>
<dbReference type="Pfam" id="PF08240">
    <property type="entry name" value="ADH_N"/>
    <property type="match status" value="1"/>
</dbReference>
<dbReference type="PANTHER" id="PTHR45348">
    <property type="entry name" value="HYPOTHETICAL OXIDOREDUCTASE (EUROFUNG)"/>
    <property type="match status" value="1"/>
</dbReference>
<dbReference type="Gene3D" id="3.90.180.10">
    <property type="entry name" value="Medium-chain alcohol dehydrogenases, catalytic domain"/>
    <property type="match status" value="1"/>
</dbReference>
<dbReference type="EMBL" id="JAUKUA010000005">
    <property type="protein sequence ID" value="KAK0711996.1"/>
    <property type="molecule type" value="Genomic_DNA"/>
</dbReference>
<dbReference type="InterPro" id="IPR011032">
    <property type="entry name" value="GroES-like_sf"/>
</dbReference>
<dbReference type="InterPro" id="IPR036291">
    <property type="entry name" value="NAD(P)-bd_dom_sf"/>
</dbReference>
<proteinExistence type="inferred from homology"/>
<dbReference type="GO" id="GO:0016651">
    <property type="term" value="F:oxidoreductase activity, acting on NAD(P)H"/>
    <property type="evidence" value="ECO:0007669"/>
    <property type="project" value="InterPro"/>
</dbReference>
<sequence>MAPAVSASTRTMRQYVATKKGGPFQVTTGTYPTPGPGEICVRNRAVGLNALDLKNLHHGQTVKTWPEIFGIDAAGVVEVVGDQVTHFKAGDAVMLSAGLGGRRGGFQEVTTVPEHFAALKPAAWSFAQASSAPICYLAACAAITKGLGIPLPHLAPLETPKEDQVDYYGEKNPKVNNTNNGDGNAPTPPAKPPVAVRSVLVLGGSSGVGTSALQLLRMALGRDAVLVCTNSPAHNKRLVGLGATACVDRNLPGGKLVAAVKAATPGGKGVDAVLDAVAGVGGGGLWDVLRADGPKLYSNVFTGEEVTVPEGVRGTPVFAHMMLSVNKGGKAAMGRLGDLVEEGKYQLPLDIKVVGRCLEDIGKGLDRLQAGVSGTKLVVSL</sequence>
<keyword evidence="2" id="KW-0560">Oxidoreductase</keyword>
<dbReference type="CDD" id="cd08249">
    <property type="entry name" value="enoyl_reductase_like"/>
    <property type="match status" value="1"/>
</dbReference>
<evidence type="ECO:0000256" key="3">
    <source>
        <dbReference type="SAM" id="MobiDB-lite"/>
    </source>
</evidence>
<comment type="similarity">
    <text evidence="1">Belongs to the zinc-containing alcohol dehydrogenase family.</text>
</comment>
<reference evidence="5" key="1">
    <citation type="submission" date="2023-06" db="EMBL/GenBank/DDBJ databases">
        <title>Genome-scale phylogeny and comparative genomics of the fungal order Sordariales.</title>
        <authorList>
            <consortium name="Lawrence Berkeley National Laboratory"/>
            <person name="Hensen N."/>
            <person name="Bonometti L."/>
            <person name="Westerberg I."/>
            <person name="Brannstrom I.O."/>
            <person name="Guillou S."/>
            <person name="Cros-Aarteil S."/>
            <person name="Calhoun S."/>
            <person name="Haridas S."/>
            <person name="Kuo A."/>
            <person name="Mondo S."/>
            <person name="Pangilinan J."/>
            <person name="Riley R."/>
            <person name="Labutti K."/>
            <person name="Andreopoulos B."/>
            <person name="Lipzen A."/>
            <person name="Chen C."/>
            <person name="Yanf M."/>
            <person name="Daum C."/>
            <person name="Ng V."/>
            <person name="Clum A."/>
            <person name="Steindorff A."/>
            <person name="Ohm R."/>
            <person name="Martin F."/>
            <person name="Silar P."/>
            <person name="Natvig D."/>
            <person name="Lalanne C."/>
            <person name="Gautier V."/>
            <person name="Ament-Velasquez S.L."/>
            <person name="Kruys A."/>
            <person name="Hutchinson M.I."/>
            <person name="Powell A.J."/>
            <person name="Barry K."/>
            <person name="Miller A.N."/>
            <person name="Grigoriev I.V."/>
            <person name="Debuchy R."/>
            <person name="Gladieux P."/>
            <person name="Thoren M.H."/>
            <person name="Johannesson H."/>
        </authorList>
    </citation>
    <scope>NUCLEOTIDE SEQUENCE</scope>
    <source>
        <strain evidence="5">SMH4607-1</strain>
    </source>
</reference>
<dbReference type="SUPFAM" id="SSF51735">
    <property type="entry name" value="NAD(P)-binding Rossmann-fold domains"/>
    <property type="match status" value="1"/>
</dbReference>